<organism evidence="3 4">
    <name type="scientific">Candidatus Roizmanbacteria bacterium RIFCSPLOWO2_01_FULL_37_12</name>
    <dbReference type="NCBI Taxonomy" id="1802056"/>
    <lineage>
        <taxon>Bacteria</taxon>
        <taxon>Candidatus Roizmaniibacteriota</taxon>
    </lineage>
</organism>
<dbReference type="Gene3D" id="1.10.10.10">
    <property type="entry name" value="Winged helix-like DNA-binding domain superfamily/Winged helix DNA-binding domain"/>
    <property type="match status" value="1"/>
</dbReference>
<gene>
    <name evidence="3" type="ORF">A2954_01010</name>
</gene>
<dbReference type="AlphaFoldDB" id="A0A1F7IGC0"/>
<evidence type="ECO:0000313" key="3">
    <source>
        <dbReference type="EMBL" id="OGK42406.1"/>
    </source>
</evidence>
<name>A0A1F7IGC0_9BACT</name>
<dbReference type="PANTHER" id="PTHR10815:SF13">
    <property type="entry name" value="METHYLATED-DNA--PROTEIN-CYSTEINE METHYLTRANSFERASE"/>
    <property type="match status" value="1"/>
</dbReference>
<dbReference type="Pfam" id="PF01035">
    <property type="entry name" value="DNA_binding_1"/>
    <property type="match status" value="1"/>
</dbReference>
<sequence>MKKSFKEKVYELCRAIPKGKVATYGQIARLADKPKAARAVGAYMRMNPDSPNTPCHRVVASDGSLTGYSGTGGVTGKKKMLLAEGVNFIGSRVNLSWSKWNN</sequence>
<protein>
    <recommendedName>
        <fullName evidence="2">Methylated-DNA-[protein]-cysteine S-methyltransferase DNA binding domain-containing protein</fullName>
    </recommendedName>
</protein>
<dbReference type="NCBIfam" id="TIGR00589">
    <property type="entry name" value="ogt"/>
    <property type="match status" value="1"/>
</dbReference>
<comment type="caution">
    <text evidence="3">The sequence shown here is derived from an EMBL/GenBank/DDBJ whole genome shotgun (WGS) entry which is preliminary data.</text>
</comment>
<accession>A0A1F7IGC0</accession>
<dbReference type="CDD" id="cd06445">
    <property type="entry name" value="ATase"/>
    <property type="match status" value="1"/>
</dbReference>
<evidence type="ECO:0000259" key="2">
    <source>
        <dbReference type="Pfam" id="PF01035"/>
    </source>
</evidence>
<keyword evidence="1" id="KW-0227">DNA damage</keyword>
<dbReference type="PANTHER" id="PTHR10815">
    <property type="entry name" value="METHYLATED-DNA--PROTEIN-CYSTEINE METHYLTRANSFERASE"/>
    <property type="match status" value="1"/>
</dbReference>
<dbReference type="SUPFAM" id="SSF46767">
    <property type="entry name" value="Methylated DNA-protein cysteine methyltransferase, C-terminal domain"/>
    <property type="match status" value="1"/>
</dbReference>
<evidence type="ECO:0000313" key="4">
    <source>
        <dbReference type="Proteomes" id="UP000177698"/>
    </source>
</evidence>
<dbReference type="GO" id="GO:0003824">
    <property type="term" value="F:catalytic activity"/>
    <property type="evidence" value="ECO:0007669"/>
    <property type="project" value="InterPro"/>
</dbReference>
<dbReference type="STRING" id="1802056.A2954_01010"/>
<dbReference type="InterPro" id="IPR036388">
    <property type="entry name" value="WH-like_DNA-bd_sf"/>
</dbReference>
<dbReference type="EMBL" id="MGAG01000002">
    <property type="protein sequence ID" value="OGK42406.1"/>
    <property type="molecule type" value="Genomic_DNA"/>
</dbReference>
<reference evidence="3 4" key="1">
    <citation type="journal article" date="2016" name="Nat. Commun.">
        <title>Thousands of microbial genomes shed light on interconnected biogeochemical processes in an aquifer system.</title>
        <authorList>
            <person name="Anantharaman K."/>
            <person name="Brown C.T."/>
            <person name="Hug L.A."/>
            <person name="Sharon I."/>
            <person name="Castelle C.J."/>
            <person name="Probst A.J."/>
            <person name="Thomas B.C."/>
            <person name="Singh A."/>
            <person name="Wilkins M.J."/>
            <person name="Karaoz U."/>
            <person name="Brodie E.L."/>
            <person name="Williams K.H."/>
            <person name="Hubbard S.S."/>
            <person name="Banfield J.F."/>
        </authorList>
    </citation>
    <scope>NUCLEOTIDE SEQUENCE [LARGE SCALE GENOMIC DNA]</scope>
</reference>
<dbReference type="InterPro" id="IPR036217">
    <property type="entry name" value="MethylDNA_cys_MeTrfase_DNAb"/>
</dbReference>
<dbReference type="Proteomes" id="UP000177698">
    <property type="component" value="Unassembled WGS sequence"/>
</dbReference>
<dbReference type="GO" id="GO:0006281">
    <property type="term" value="P:DNA repair"/>
    <property type="evidence" value="ECO:0007669"/>
    <property type="project" value="InterPro"/>
</dbReference>
<proteinExistence type="predicted"/>
<dbReference type="InterPro" id="IPR014048">
    <property type="entry name" value="MethylDNA_cys_MeTrfase_DNA-bd"/>
</dbReference>
<feature type="domain" description="Methylated-DNA-[protein]-cysteine S-methyltransferase DNA binding" evidence="2">
    <location>
        <begin position="5"/>
        <end position="86"/>
    </location>
</feature>
<evidence type="ECO:0000256" key="1">
    <source>
        <dbReference type="ARBA" id="ARBA00022763"/>
    </source>
</evidence>